<keyword evidence="3" id="KW-0732">Signal</keyword>
<name>A0A7C5QZX9_9PROT</name>
<comment type="caution">
    <text evidence="4">The sequence shown here is derived from an EMBL/GenBank/DDBJ whole genome shotgun (WGS) entry which is preliminary data.</text>
</comment>
<keyword evidence="1" id="KW-0880">Kelch repeat</keyword>
<evidence type="ECO:0000256" key="1">
    <source>
        <dbReference type="ARBA" id="ARBA00022441"/>
    </source>
</evidence>
<organism evidence="4">
    <name type="scientific">Hellea balneolensis</name>
    <dbReference type="NCBI Taxonomy" id="287478"/>
    <lineage>
        <taxon>Bacteria</taxon>
        <taxon>Pseudomonadati</taxon>
        <taxon>Pseudomonadota</taxon>
        <taxon>Alphaproteobacteria</taxon>
        <taxon>Maricaulales</taxon>
        <taxon>Robiginitomaculaceae</taxon>
        <taxon>Hellea</taxon>
    </lineage>
</organism>
<proteinExistence type="predicted"/>
<evidence type="ECO:0000313" key="4">
    <source>
        <dbReference type="EMBL" id="HHL42424.1"/>
    </source>
</evidence>
<keyword evidence="2" id="KW-0677">Repeat</keyword>
<reference evidence="4" key="1">
    <citation type="journal article" date="2020" name="mSystems">
        <title>Genome- and Community-Level Interaction Insights into Carbon Utilization and Element Cycling Functions of Hydrothermarchaeota in Hydrothermal Sediment.</title>
        <authorList>
            <person name="Zhou Z."/>
            <person name="Liu Y."/>
            <person name="Xu W."/>
            <person name="Pan J."/>
            <person name="Luo Z.H."/>
            <person name="Li M."/>
        </authorList>
    </citation>
    <scope>NUCLEOTIDE SEQUENCE [LARGE SCALE GENOMIC DNA]</scope>
    <source>
        <strain evidence="4">HyVt-485</strain>
    </source>
</reference>
<dbReference type="PANTHER" id="PTHR45632:SF3">
    <property type="entry name" value="KELCH-LIKE PROTEIN 32"/>
    <property type="match status" value="1"/>
</dbReference>
<dbReference type="InterPro" id="IPR015915">
    <property type="entry name" value="Kelch-typ_b-propeller"/>
</dbReference>
<feature type="chain" id="PRO_5028278835" evidence="3">
    <location>
        <begin position="22"/>
        <end position="346"/>
    </location>
</feature>
<dbReference type="Proteomes" id="UP000885830">
    <property type="component" value="Unassembled WGS sequence"/>
</dbReference>
<feature type="signal peptide" evidence="3">
    <location>
        <begin position="1"/>
        <end position="21"/>
    </location>
</feature>
<evidence type="ECO:0000256" key="3">
    <source>
        <dbReference type="SAM" id="SignalP"/>
    </source>
</evidence>
<dbReference type="InterPro" id="IPR006652">
    <property type="entry name" value="Kelch_1"/>
</dbReference>
<evidence type="ECO:0000256" key="2">
    <source>
        <dbReference type="ARBA" id="ARBA00022737"/>
    </source>
</evidence>
<dbReference type="Pfam" id="PF01344">
    <property type="entry name" value="Kelch_1"/>
    <property type="match status" value="1"/>
</dbReference>
<protein>
    <submittedName>
        <fullName evidence="4">Galactose oxidase</fullName>
    </submittedName>
</protein>
<gene>
    <name evidence="4" type="ORF">ENJ42_02305</name>
</gene>
<dbReference type="PROSITE" id="PS51257">
    <property type="entry name" value="PROKAR_LIPOPROTEIN"/>
    <property type="match status" value="1"/>
</dbReference>
<dbReference type="PANTHER" id="PTHR45632">
    <property type="entry name" value="LD33804P"/>
    <property type="match status" value="1"/>
</dbReference>
<dbReference type="SUPFAM" id="SSF117281">
    <property type="entry name" value="Kelch motif"/>
    <property type="match status" value="1"/>
</dbReference>
<accession>A0A7C5QZX9</accession>
<dbReference type="AlphaFoldDB" id="A0A7C5QZX9"/>
<dbReference type="Gene3D" id="2.120.10.80">
    <property type="entry name" value="Kelch-type beta propeller"/>
    <property type="match status" value="1"/>
</dbReference>
<sequence length="346" mass="38009">MKRRLCVLALFLLGCAPDSLPELPQAISNNAVAYHQPTHSVYSFAGLETDKTFKDVSAKAFVCHLDASSCQTLPPIPDGVGRLAATAQTIGDKIYIFGGYSVASDGSEISTPDVFAFDVNTREYIRKPDMPVPVDDSVSAVYKDRYIYLVSGWHKDDNVVNVQMFDAQTDTWSPASDWPGAPVFGHAGAIVDGVIVVCDGVHIVPPKSPATKRTFETLSACWRGDIDPKTPTKITWRKLPPLPGKGKYRMAAAAWPHKHMVVFAGGTDNAYNYNGIGYNKIPSQPSAHVWGYDVRADQYVQFRDKPEASMDHRALVHLGADRFLIVGGMGTDQQVRKRLEGFKVHK</sequence>
<dbReference type="EMBL" id="DRMJ01000112">
    <property type="protein sequence ID" value="HHL42424.1"/>
    <property type="molecule type" value="Genomic_DNA"/>
</dbReference>